<feature type="signal peptide" evidence="2">
    <location>
        <begin position="1"/>
        <end position="23"/>
    </location>
</feature>
<feature type="domain" description="Aminotransferase-like plant mobile" evidence="3">
    <location>
        <begin position="29"/>
        <end position="287"/>
    </location>
</feature>
<dbReference type="InterPro" id="IPR044824">
    <property type="entry name" value="MAIN-like"/>
</dbReference>
<dbReference type="Proteomes" id="UP000652761">
    <property type="component" value="Unassembled WGS sequence"/>
</dbReference>
<dbReference type="EMBL" id="NMUH01001441">
    <property type="protein sequence ID" value="MQL92384.1"/>
    <property type="molecule type" value="Genomic_DNA"/>
</dbReference>
<dbReference type="GO" id="GO:0010073">
    <property type="term" value="P:meristem maintenance"/>
    <property type="evidence" value="ECO:0007669"/>
    <property type="project" value="InterPro"/>
</dbReference>
<evidence type="ECO:0000256" key="2">
    <source>
        <dbReference type="SAM" id="SignalP"/>
    </source>
</evidence>
<dbReference type="PANTHER" id="PTHR46033">
    <property type="entry name" value="PROTEIN MAIN-LIKE 2"/>
    <property type="match status" value="1"/>
</dbReference>
<feature type="compositionally biased region" description="Low complexity" evidence="1">
    <location>
        <begin position="422"/>
        <end position="433"/>
    </location>
</feature>
<name>A0A843VG89_COLES</name>
<evidence type="ECO:0000313" key="5">
    <source>
        <dbReference type="Proteomes" id="UP000652761"/>
    </source>
</evidence>
<proteinExistence type="predicted"/>
<organism evidence="4 5">
    <name type="scientific">Colocasia esculenta</name>
    <name type="common">Wild taro</name>
    <name type="synonym">Arum esculentum</name>
    <dbReference type="NCBI Taxonomy" id="4460"/>
    <lineage>
        <taxon>Eukaryota</taxon>
        <taxon>Viridiplantae</taxon>
        <taxon>Streptophyta</taxon>
        <taxon>Embryophyta</taxon>
        <taxon>Tracheophyta</taxon>
        <taxon>Spermatophyta</taxon>
        <taxon>Magnoliopsida</taxon>
        <taxon>Liliopsida</taxon>
        <taxon>Araceae</taxon>
        <taxon>Aroideae</taxon>
        <taxon>Colocasieae</taxon>
        <taxon>Colocasia</taxon>
    </lineage>
</organism>
<dbReference type="Pfam" id="PF10536">
    <property type="entry name" value="PMD"/>
    <property type="match status" value="1"/>
</dbReference>
<evidence type="ECO:0000313" key="4">
    <source>
        <dbReference type="EMBL" id="MQL92384.1"/>
    </source>
</evidence>
<keyword evidence="5" id="KW-1185">Reference proteome</keyword>
<dbReference type="AlphaFoldDB" id="A0A843VG89"/>
<gene>
    <name evidence="4" type="ORF">Taro_025001</name>
</gene>
<evidence type="ECO:0000256" key="1">
    <source>
        <dbReference type="SAM" id="MobiDB-lite"/>
    </source>
</evidence>
<comment type="caution">
    <text evidence="4">The sequence shown here is derived from an EMBL/GenBank/DDBJ whole genome shotgun (WGS) entry which is preliminary data.</text>
</comment>
<reference evidence="4" key="1">
    <citation type="submission" date="2017-07" db="EMBL/GenBank/DDBJ databases">
        <title>Taro Niue Genome Assembly and Annotation.</title>
        <authorList>
            <person name="Atibalentja N."/>
            <person name="Keating K."/>
            <person name="Fields C.J."/>
        </authorList>
    </citation>
    <scope>NUCLEOTIDE SEQUENCE</scope>
    <source>
        <strain evidence="4">Niue_2</strain>
        <tissue evidence="4">Leaf</tissue>
    </source>
</reference>
<feature type="compositionally biased region" description="Basic and acidic residues" evidence="1">
    <location>
        <begin position="408"/>
        <end position="417"/>
    </location>
</feature>
<dbReference type="InterPro" id="IPR019557">
    <property type="entry name" value="AminoTfrase-like_pln_mobile"/>
</dbReference>
<evidence type="ECO:0000259" key="3">
    <source>
        <dbReference type="Pfam" id="PF10536"/>
    </source>
</evidence>
<accession>A0A843VG89</accession>
<dbReference type="PANTHER" id="PTHR46033:SF8">
    <property type="entry name" value="PROTEIN MAINTENANCE OF MERISTEMS-LIKE"/>
    <property type="match status" value="1"/>
</dbReference>
<keyword evidence="2" id="KW-0732">Signal</keyword>
<protein>
    <recommendedName>
        <fullName evidence="3">Aminotransferase-like plant mobile domain-containing protein</fullName>
    </recommendedName>
</protein>
<feature type="region of interest" description="Disordered" evidence="1">
    <location>
        <begin position="408"/>
        <end position="435"/>
    </location>
</feature>
<sequence>MRARVSWTLVLAAFLALPPFQRDRVEEMGFGEIFRIERMRVDPALTQALRSRWDREANAFAFPWGHMIPSLEDVSRITGLSVYGKAVSGYTYPCYHDIAERLLDLLVERRSSLVPRIALQESLGLFEAGKNAGESEDEYLERLARVSRRELASEPGPQADLYLRRFLTFVCLEGRRSPLRFLPLLADLGEVEGYAWGAAFLAHQFNCLSASDRQTSTSGFYPFLQVWAYLHLSALGRGELTWPGLVPIARRWESHRDTRHLADQVEHLQEAIDSYPYLDVVWQPYLGEGDEGQPWLAQARPYFGRSVWLHALNLASGRVSWSSPSGTAFAGRVVAFGDFTTRQTGGSARESRLRTRSGKARAYALKYGGKVYKSARHQVDVTGEIASLRALLQSAVQDREAAQRQTAELRSELERVRGTRAGGASSSRSAGGSPSLLEARLAGAVLRAEEAQRHLEERERDLELTHEHAMELQSERDRFRGEAQTAQSERDQLRIRAEAAEAQVAEMTRELATLRVQRPPGDQEEVTRLRAELLAQQTLARGLQ</sequence>
<feature type="chain" id="PRO_5032424863" description="Aminotransferase-like plant mobile domain-containing protein" evidence="2">
    <location>
        <begin position="24"/>
        <end position="544"/>
    </location>
</feature>